<gene>
    <name evidence="1" type="ordered locus">Sbal_1556</name>
</gene>
<proteinExistence type="predicted"/>
<evidence type="ECO:0000313" key="1">
    <source>
        <dbReference type="EMBL" id="ABN61070.1"/>
    </source>
</evidence>
<reference evidence="1 2" key="1">
    <citation type="submission" date="2007-02" db="EMBL/GenBank/DDBJ databases">
        <title>Complete sequence of chromosome of Shewanella baltica OS155.</title>
        <authorList>
            <consortium name="US DOE Joint Genome Institute"/>
            <person name="Copeland A."/>
            <person name="Lucas S."/>
            <person name="Lapidus A."/>
            <person name="Barry K."/>
            <person name="Detter J.C."/>
            <person name="Glavina del Rio T."/>
            <person name="Hammon N."/>
            <person name="Israni S."/>
            <person name="Dalin E."/>
            <person name="Tice H."/>
            <person name="Pitluck S."/>
            <person name="Sims D.R."/>
            <person name="Brettin T."/>
            <person name="Bruce D."/>
            <person name="Han C."/>
            <person name="Tapia R."/>
            <person name="Brainard J."/>
            <person name="Schmutz J."/>
            <person name="Larimer F."/>
            <person name="Land M."/>
            <person name="Hauser L."/>
            <person name="Kyrpides N."/>
            <person name="Mikhailova N."/>
            <person name="Brettar I."/>
            <person name="Klappenbach J."/>
            <person name="Konstantinidis K."/>
            <person name="Rodrigues J."/>
            <person name="Tiedje J."/>
            <person name="Richardson P."/>
        </authorList>
    </citation>
    <scope>NUCLEOTIDE SEQUENCE [LARGE SCALE GENOMIC DNA]</scope>
    <source>
        <strain evidence="2">OS155 / ATCC BAA-1091</strain>
    </source>
</reference>
<dbReference type="STRING" id="325240.Sbal_1556"/>
<dbReference type="RefSeq" id="WP_011846426.1">
    <property type="nucleotide sequence ID" value="NC_009052.1"/>
</dbReference>
<accession>A3D2V7</accession>
<dbReference type="OrthoDB" id="8588312at2"/>
<evidence type="ECO:0008006" key="3">
    <source>
        <dbReference type="Google" id="ProtNLM"/>
    </source>
</evidence>
<name>A3D2V7_SHEB5</name>
<sequence length="194" mass="20882" precursor="true">MGFSISAISAVSVMSAVRQNVKAFTLLAVLTSASGFFWTQGAYADTASSVVMSAETASAEASVDTATGLAAQVSAQALALVGSWQLVSGRYLNEKHEWVDYQILNLSAIKVISARHFSFTTMKNVDGVSQFWAAGSGTYQATATEYTERPELNSFGAAKGAEFVFSYAIKGQELHTQRVENGDLKEVEVWQRLD</sequence>
<keyword evidence="2" id="KW-1185">Reference proteome</keyword>
<dbReference type="Proteomes" id="UP000001557">
    <property type="component" value="Chromosome"/>
</dbReference>
<dbReference type="HOGENOM" id="CLU_1401604_0_0_6"/>
<protein>
    <recommendedName>
        <fullName evidence="3">Lipocalin-like domain-containing protein</fullName>
    </recommendedName>
</protein>
<dbReference type="KEGG" id="sbl:Sbal_1556"/>
<dbReference type="AlphaFoldDB" id="A3D2V7"/>
<evidence type="ECO:0000313" key="2">
    <source>
        <dbReference type="Proteomes" id="UP000001557"/>
    </source>
</evidence>
<dbReference type="EMBL" id="CP000563">
    <property type="protein sequence ID" value="ABN61070.1"/>
    <property type="molecule type" value="Genomic_DNA"/>
</dbReference>
<organism evidence="1 2">
    <name type="scientific">Shewanella baltica (strain OS155 / ATCC BAA-1091)</name>
    <dbReference type="NCBI Taxonomy" id="325240"/>
    <lineage>
        <taxon>Bacteria</taxon>
        <taxon>Pseudomonadati</taxon>
        <taxon>Pseudomonadota</taxon>
        <taxon>Gammaproteobacteria</taxon>
        <taxon>Alteromonadales</taxon>
        <taxon>Shewanellaceae</taxon>
        <taxon>Shewanella</taxon>
    </lineage>
</organism>